<dbReference type="PROSITE" id="PS51257">
    <property type="entry name" value="PROKAR_LIPOPROTEIN"/>
    <property type="match status" value="1"/>
</dbReference>
<evidence type="ECO:0000256" key="1">
    <source>
        <dbReference type="SAM" id="MobiDB-lite"/>
    </source>
</evidence>
<gene>
    <name evidence="2" type="ORF">JOE42_001845</name>
</gene>
<sequence length="252" mass="25066">MELRRLGAVTAALAVVLVGCGTDRDAGDAPSDATPEAPTVGLPAFTSVPPPSATTGTGPITDNALLAGRLLSIADLPPGYTGYDLPPLDPSAPGATAEDRSSTDPAECAAVLAPIATQVPGVISAASVSYGGPDFSSIDQDAASYDGPGALTAFAAVQDSLARCATFSGTDADGVRVDYRVGSSTLLTDVPPIGDASVAVRLAVSSDGVSLTTDAILTVSGSTLTQLVATGTEPVDPDLVRTLARTAADRLR</sequence>
<reference evidence="2 3" key="1">
    <citation type="submission" date="2021-01" db="EMBL/GenBank/DDBJ databases">
        <title>Genomics of switchgrass bacterial isolates.</title>
        <authorList>
            <person name="Shade A."/>
        </authorList>
    </citation>
    <scope>NUCLEOTIDE SEQUENCE [LARGE SCALE GENOMIC DNA]</scope>
    <source>
        <strain evidence="2 3">PvP111</strain>
    </source>
</reference>
<evidence type="ECO:0000313" key="3">
    <source>
        <dbReference type="Proteomes" id="UP000703038"/>
    </source>
</evidence>
<organism evidence="2 3">
    <name type="scientific">Rhodococcoides corynebacterioides</name>
    <dbReference type="NCBI Taxonomy" id="53972"/>
    <lineage>
        <taxon>Bacteria</taxon>
        <taxon>Bacillati</taxon>
        <taxon>Actinomycetota</taxon>
        <taxon>Actinomycetes</taxon>
        <taxon>Mycobacteriales</taxon>
        <taxon>Nocardiaceae</taxon>
        <taxon>Rhodococcoides</taxon>
    </lineage>
</organism>
<keyword evidence="3" id="KW-1185">Reference proteome</keyword>
<protein>
    <recommendedName>
        <fullName evidence="4">Sensor domain-containing protein</fullName>
    </recommendedName>
</protein>
<feature type="region of interest" description="Disordered" evidence="1">
    <location>
        <begin position="82"/>
        <end position="104"/>
    </location>
</feature>
<evidence type="ECO:0008006" key="4">
    <source>
        <dbReference type="Google" id="ProtNLM"/>
    </source>
</evidence>
<dbReference type="Proteomes" id="UP000703038">
    <property type="component" value="Unassembled WGS sequence"/>
</dbReference>
<evidence type="ECO:0000313" key="2">
    <source>
        <dbReference type="EMBL" id="MBM7415112.1"/>
    </source>
</evidence>
<comment type="caution">
    <text evidence="2">The sequence shown here is derived from an EMBL/GenBank/DDBJ whole genome shotgun (WGS) entry which is preliminary data.</text>
</comment>
<proteinExistence type="predicted"/>
<dbReference type="EMBL" id="JAFBBK010000001">
    <property type="protein sequence ID" value="MBM7415112.1"/>
    <property type="molecule type" value="Genomic_DNA"/>
</dbReference>
<name>A0ABS2KT66_9NOCA</name>
<accession>A0ABS2KT66</accession>
<dbReference type="RefSeq" id="WP_204868077.1">
    <property type="nucleotide sequence ID" value="NZ_JAFBBK010000001.1"/>
</dbReference>